<dbReference type="AlphaFoldDB" id="A0A0B8QG74"/>
<dbReference type="Proteomes" id="UP000031666">
    <property type="component" value="Unassembled WGS sequence"/>
</dbReference>
<gene>
    <name evidence="1" type="ORF">JCM19241_5359</name>
</gene>
<dbReference type="EC" id="3.1.3.5" evidence="1"/>
<reference evidence="1 2" key="2">
    <citation type="submission" date="2015-01" db="EMBL/GenBank/DDBJ databases">
        <authorList>
            <consortium name="NBRP consortium"/>
            <person name="Sawabe T."/>
            <person name="Meirelles P."/>
            <person name="Feng G."/>
            <person name="Sayaka M."/>
            <person name="Hattori M."/>
            <person name="Ohkuma M."/>
        </authorList>
    </citation>
    <scope>NUCLEOTIDE SEQUENCE [LARGE SCALE GENOMIC DNA]</scope>
    <source>
        <strain evidence="2">JCM 19241</strain>
    </source>
</reference>
<dbReference type="GO" id="GO:0008253">
    <property type="term" value="F:5'-nucleotidase activity"/>
    <property type="evidence" value="ECO:0007669"/>
    <property type="project" value="UniProtKB-EC"/>
</dbReference>
<dbReference type="EMBL" id="BBSC01000002">
    <property type="protein sequence ID" value="GAM74163.1"/>
    <property type="molecule type" value="Genomic_DNA"/>
</dbReference>
<reference evidence="1 2" key="1">
    <citation type="submission" date="2015-01" db="EMBL/GenBank/DDBJ databases">
        <title>Vibrio sp. C94 JCM 19241 whole genome shotgun sequence.</title>
        <authorList>
            <person name="Sawabe T."/>
            <person name="Meirelles P."/>
            <person name="Feng G."/>
            <person name="Sayaka M."/>
            <person name="Hattori M."/>
            <person name="Ohkuma M."/>
        </authorList>
    </citation>
    <scope>NUCLEOTIDE SEQUENCE [LARGE SCALE GENOMIC DNA]</scope>
    <source>
        <strain evidence="2">JCM 19241</strain>
    </source>
</reference>
<dbReference type="InterPro" id="IPR029052">
    <property type="entry name" value="Metallo-depent_PP-like"/>
</dbReference>
<comment type="caution">
    <text evidence="1">The sequence shown here is derived from an EMBL/GenBank/DDBJ whole genome shotgun (WGS) entry which is preliminary data.</text>
</comment>
<name>A0A0B8QG74_9VIBR</name>
<evidence type="ECO:0000313" key="1">
    <source>
        <dbReference type="EMBL" id="GAM74163.1"/>
    </source>
</evidence>
<proteinExistence type="predicted"/>
<keyword evidence="1" id="KW-0378">Hydrolase</keyword>
<dbReference type="SUPFAM" id="SSF56300">
    <property type="entry name" value="Metallo-dependent phosphatases"/>
    <property type="match status" value="1"/>
</dbReference>
<protein>
    <submittedName>
        <fullName evidence="1">5'-nucleotidase</fullName>
        <ecNumber evidence="1">3.1.3.5</ecNumber>
    </submittedName>
</protein>
<dbReference type="Gene3D" id="3.60.21.10">
    <property type="match status" value="1"/>
</dbReference>
<sequence length="60" mass="6786">MGNHELDMGNGPVAEFAKQIEFPLLCGNWDLSNEDRSKSNPLKVWKASSLMIFHRKLRAG</sequence>
<organism evidence="1 2">
    <name type="scientific">Vibrio ishigakensis</name>
    <dbReference type="NCBI Taxonomy" id="1481914"/>
    <lineage>
        <taxon>Bacteria</taxon>
        <taxon>Pseudomonadati</taxon>
        <taxon>Pseudomonadota</taxon>
        <taxon>Gammaproteobacteria</taxon>
        <taxon>Vibrionales</taxon>
        <taxon>Vibrionaceae</taxon>
        <taxon>Vibrio</taxon>
    </lineage>
</organism>
<accession>A0A0B8QG74</accession>
<dbReference type="STRING" id="1481914.JCM19241_5359"/>
<evidence type="ECO:0000313" key="2">
    <source>
        <dbReference type="Proteomes" id="UP000031666"/>
    </source>
</evidence>